<name>A0ACC3T8W8_LIPKO</name>
<gene>
    <name evidence="1" type="ORF">V1525DRAFT_337528</name>
</gene>
<accession>A0ACC3T8W8</accession>
<keyword evidence="2" id="KW-1185">Reference proteome</keyword>
<dbReference type="EMBL" id="MU971341">
    <property type="protein sequence ID" value="KAK9240085.1"/>
    <property type="molecule type" value="Genomic_DNA"/>
</dbReference>
<evidence type="ECO:0000313" key="1">
    <source>
        <dbReference type="EMBL" id="KAK9240085.1"/>
    </source>
</evidence>
<dbReference type="Proteomes" id="UP001433508">
    <property type="component" value="Unassembled WGS sequence"/>
</dbReference>
<protein>
    <submittedName>
        <fullName evidence="1">CRAL-TRIO domain-containing protein</fullName>
    </submittedName>
</protein>
<organism evidence="1 2">
    <name type="scientific">Lipomyces kononenkoae</name>
    <name type="common">Yeast</name>
    <dbReference type="NCBI Taxonomy" id="34357"/>
    <lineage>
        <taxon>Eukaryota</taxon>
        <taxon>Fungi</taxon>
        <taxon>Dikarya</taxon>
        <taxon>Ascomycota</taxon>
        <taxon>Saccharomycotina</taxon>
        <taxon>Lipomycetes</taxon>
        <taxon>Lipomycetales</taxon>
        <taxon>Lipomycetaceae</taxon>
        <taxon>Lipomyces</taxon>
    </lineage>
</organism>
<reference evidence="2" key="1">
    <citation type="journal article" date="2024" name="Front. Bioeng. Biotechnol.">
        <title>Genome-scale model development and genomic sequencing of the oleaginous clade Lipomyces.</title>
        <authorList>
            <person name="Czajka J.J."/>
            <person name="Han Y."/>
            <person name="Kim J."/>
            <person name="Mondo S.J."/>
            <person name="Hofstad B.A."/>
            <person name="Robles A."/>
            <person name="Haridas S."/>
            <person name="Riley R."/>
            <person name="LaButti K."/>
            <person name="Pangilinan J."/>
            <person name="Andreopoulos W."/>
            <person name="Lipzen A."/>
            <person name="Yan J."/>
            <person name="Wang M."/>
            <person name="Ng V."/>
            <person name="Grigoriev I.V."/>
            <person name="Spatafora J.W."/>
            <person name="Magnuson J.K."/>
            <person name="Baker S.E."/>
            <person name="Pomraning K.R."/>
        </authorList>
    </citation>
    <scope>NUCLEOTIDE SEQUENCE [LARGE SCALE GENOMIC DNA]</scope>
    <source>
        <strain evidence="2">CBS 7786</strain>
    </source>
</reference>
<evidence type="ECO:0000313" key="2">
    <source>
        <dbReference type="Proteomes" id="UP001433508"/>
    </source>
</evidence>
<comment type="caution">
    <text evidence="1">The sequence shown here is derived from an EMBL/GenBank/DDBJ whole genome shotgun (WGS) entry which is preliminary data.</text>
</comment>
<proteinExistence type="predicted"/>
<sequence length="456" mass="52324">MPQNQAPGRPGNLTPEQEQKLKDLWIIVMRTFGVSPPPSVLESSTITSTISTTSANDSAELTSEVVNGDVSTNGEKSKKKRFGILKRKDKDKDKDKNREKSKEADVSKPNRTGPTLSSPTVGLGDENDKYGQSKQFKEALAEMTPEELRIAFWSMVKADHPDGLLLRFLRARKWDVRKAHVMMVSTMHWRLKEMDVEAIVFKGEGAALAEHDEGFLKQIRLGKSYLHARDKLGRPVCTVRARLHKQGDQTEDAMNRYTVYVMETARMCLKEPVDTATVIFDLSQFSLANMDYAPVKFMVKCFEAHYPESLGICVVYKAPWIFQGVWNIIKGWLDPVVASKIHFCKTVDDIAQFIDRDVLWKELGGDVEWDYKYLEPVPGEDDLLKDTETREKLLEERAKIVREYEDATWTWIYSTSSEARKARHEIAKRLREDYVGLDPYLRARTVYDRTNYIQLN</sequence>